<reference evidence="3 4" key="1">
    <citation type="journal article" date="2023" name="PLoS ONE">
        <title>Cytospora paraplurivora sp. nov. isolated from orchards with fruit tree decline syndrome in Ontario, Canada.</title>
        <authorList>
            <person name="Ilyukhin E."/>
            <person name="Nguyen H.D.T."/>
            <person name="Castle A.J."/>
            <person name="Ellouze W."/>
        </authorList>
    </citation>
    <scope>NUCLEOTIDE SEQUENCE [LARGE SCALE GENOMIC DNA]</scope>
    <source>
        <strain evidence="3 4">FDS-564</strain>
    </source>
</reference>
<evidence type="ECO:0000259" key="2">
    <source>
        <dbReference type="PROSITE" id="PS51733"/>
    </source>
</evidence>
<keyword evidence="4" id="KW-1185">Reference proteome</keyword>
<feature type="domain" description="BPL/LPL catalytic" evidence="2">
    <location>
        <begin position="114"/>
        <end position="312"/>
    </location>
</feature>
<organism evidence="3 4">
    <name type="scientific">Cytospora paraplurivora</name>
    <dbReference type="NCBI Taxonomy" id="2898453"/>
    <lineage>
        <taxon>Eukaryota</taxon>
        <taxon>Fungi</taxon>
        <taxon>Dikarya</taxon>
        <taxon>Ascomycota</taxon>
        <taxon>Pezizomycotina</taxon>
        <taxon>Sordariomycetes</taxon>
        <taxon>Sordariomycetidae</taxon>
        <taxon>Diaporthales</taxon>
        <taxon>Cytosporaceae</taxon>
        <taxon>Cytospora</taxon>
    </lineage>
</organism>
<dbReference type="EMBL" id="JAJSPL020000012">
    <property type="protein sequence ID" value="KAK7743912.1"/>
    <property type="molecule type" value="Genomic_DNA"/>
</dbReference>
<comment type="caution">
    <text evidence="3">The sequence shown here is derived from an EMBL/GenBank/DDBJ whole genome shotgun (WGS) entry which is preliminary data.</text>
</comment>
<feature type="compositionally biased region" description="Polar residues" evidence="1">
    <location>
        <begin position="57"/>
        <end position="67"/>
    </location>
</feature>
<dbReference type="InterPro" id="IPR004143">
    <property type="entry name" value="BPL_LPL_catalytic"/>
</dbReference>
<accession>A0AAN9YIB6</accession>
<sequence length="382" mass="40691">MSPLRLRHIHLACSPTEGIYPSYKTAAALQEFLKRRLLDFKDAESSSARPSHPPSPTLISFTPQPTYTLGRRQASSGAGSASPAPSALSPAEIARLKAPLHIRSSLAHGLSEIGLGEPTQSGGEHNNDTTTTAAQAESTHSEHVFNPAVLTSPRGGLATYHGPGQVVLWPVMVIRSPAPLGYKQFTVRCYSRLLEEATAGMLQRLFGLRGFTTEDPGVWVRTPPRPAGSPRAAEGKGEEEGEIRKISALGIHLRRHVSSLGAAINLDMPTTRGVASTSFDKAISPGGGVGEEQLNPWARFVACGIEGKGVTCVQEELRANGGAGIPGLHSEIVARAWAEELAKRMDLGEHGDVELVGRDEIADLVGTAEREGYLDEVGRDEL</sequence>
<feature type="compositionally biased region" description="Polar residues" evidence="1">
    <location>
        <begin position="118"/>
        <end position="138"/>
    </location>
</feature>
<dbReference type="GO" id="GO:0033819">
    <property type="term" value="F:lipoyl(octanoyl) transferase activity"/>
    <property type="evidence" value="ECO:0007669"/>
    <property type="project" value="TreeGrafter"/>
</dbReference>
<feature type="region of interest" description="Disordered" evidence="1">
    <location>
        <begin position="44"/>
        <end position="86"/>
    </location>
</feature>
<dbReference type="InterPro" id="IPR045864">
    <property type="entry name" value="aa-tRNA-synth_II/BPL/LPL"/>
</dbReference>
<dbReference type="PROSITE" id="PS51733">
    <property type="entry name" value="BPL_LPL_CATALYTIC"/>
    <property type="match status" value="1"/>
</dbReference>
<proteinExistence type="predicted"/>
<dbReference type="GO" id="GO:0009249">
    <property type="term" value="P:protein lipoylation"/>
    <property type="evidence" value="ECO:0007669"/>
    <property type="project" value="TreeGrafter"/>
</dbReference>
<name>A0AAN9YIB6_9PEZI</name>
<dbReference type="PANTHER" id="PTHR10993:SF7">
    <property type="entry name" value="LIPOYLTRANSFERASE 2, MITOCHONDRIAL-RELATED"/>
    <property type="match status" value="1"/>
</dbReference>
<feature type="region of interest" description="Disordered" evidence="1">
    <location>
        <begin position="112"/>
        <end position="142"/>
    </location>
</feature>
<feature type="region of interest" description="Disordered" evidence="1">
    <location>
        <begin position="217"/>
        <end position="240"/>
    </location>
</feature>
<dbReference type="Gene3D" id="3.30.930.10">
    <property type="entry name" value="Bira Bifunctional Protein, Domain 2"/>
    <property type="match status" value="1"/>
</dbReference>
<evidence type="ECO:0000256" key="1">
    <source>
        <dbReference type="SAM" id="MobiDB-lite"/>
    </source>
</evidence>
<dbReference type="PANTHER" id="PTHR10993">
    <property type="entry name" value="OCTANOYLTRANSFERASE"/>
    <property type="match status" value="1"/>
</dbReference>
<gene>
    <name evidence="3" type="ORF">SLS53_003934</name>
</gene>
<dbReference type="Proteomes" id="UP001320245">
    <property type="component" value="Unassembled WGS sequence"/>
</dbReference>
<evidence type="ECO:0000313" key="3">
    <source>
        <dbReference type="EMBL" id="KAK7743912.1"/>
    </source>
</evidence>
<evidence type="ECO:0000313" key="4">
    <source>
        <dbReference type="Proteomes" id="UP001320245"/>
    </source>
</evidence>
<dbReference type="SUPFAM" id="SSF55681">
    <property type="entry name" value="Class II aaRS and biotin synthetases"/>
    <property type="match status" value="1"/>
</dbReference>
<dbReference type="Pfam" id="PF21948">
    <property type="entry name" value="LplA-B_cat"/>
    <property type="match status" value="1"/>
</dbReference>
<feature type="compositionally biased region" description="Low complexity" evidence="1">
    <location>
        <begin position="74"/>
        <end position="86"/>
    </location>
</feature>
<protein>
    <recommendedName>
        <fullName evidence="2">BPL/LPL catalytic domain-containing protein</fullName>
    </recommendedName>
</protein>
<dbReference type="AlphaFoldDB" id="A0AAN9YIB6"/>